<dbReference type="EMBL" id="GBRH01204951">
    <property type="protein sequence ID" value="JAD92944.1"/>
    <property type="molecule type" value="Transcribed_RNA"/>
</dbReference>
<feature type="signal peptide" evidence="1">
    <location>
        <begin position="1"/>
        <end position="22"/>
    </location>
</feature>
<reference evidence="2" key="2">
    <citation type="journal article" date="2015" name="Data Brief">
        <title>Shoot transcriptome of the giant reed, Arundo donax.</title>
        <authorList>
            <person name="Barrero R.A."/>
            <person name="Guerrero F.D."/>
            <person name="Moolhuijzen P."/>
            <person name="Goolsby J.A."/>
            <person name="Tidwell J."/>
            <person name="Bellgard S.E."/>
            <person name="Bellgard M.I."/>
        </authorList>
    </citation>
    <scope>NUCLEOTIDE SEQUENCE</scope>
    <source>
        <tissue evidence="2">Shoot tissue taken approximately 20 cm above the soil surface</tissue>
    </source>
</reference>
<organism evidence="2">
    <name type="scientific">Arundo donax</name>
    <name type="common">Giant reed</name>
    <name type="synonym">Donax arundinaceus</name>
    <dbReference type="NCBI Taxonomy" id="35708"/>
    <lineage>
        <taxon>Eukaryota</taxon>
        <taxon>Viridiplantae</taxon>
        <taxon>Streptophyta</taxon>
        <taxon>Embryophyta</taxon>
        <taxon>Tracheophyta</taxon>
        <taxon>Spermatophyta</taxon>
        <taxon>Magnoliopsida</taxon>
        <taxon>Liliopsida</taxon>
        <taxon>Poales</taxon>
        <taxon>Poaceae</taxon>
        <taxon>PACMAD clade</taxon>
        <taxon>Arundinoideae</taxon>
        <taxon>Arundineae</taxon>
        <taxon>Arundo</taxon>
    </lineage>
</organism>
<proteinExistence type="predicted"/>
<protein>
    <submittedName>
        <fullName evidence="2">Uncharacterized protein</fullName>
    </submittedName>
</protein>
<evidence type="ECO:0000313" key="2">
    <source>
        <dbReference type="EMBL" id="JAD92944.1"/>
    </source>
</evidence>
<dbReference type="AlphaFoldDB" id="A0A0A9DWH8"/>
<keyword evidence="1" id="KW-0732">Signal</keyword>
<evidence type="ECO:0000256" key="1">
    <source>
        <dbReference type="SAM" id="SignalP"/>
    </source>
</evidence>
<reference evidence="2" key="1">
    <citation type="submission" date="2014-09" db="EMBL/GenBank/DDBJ databases">
        <authorList>
            <person name="Magalhaes I.L.F."/>
            <person name="Oliveira U."/>
            <person name="Santos F.R."/>
            <person name="Vidigal T.H.D.A."/>
            <person name="Brescovit A.D."/>
            <person name="Santos A.J."/>
        </authorList>
    </citation>
    <scope>NUCLEOTIDE SEQUENCE</scope>
    <source>
        <tissue evidence="2">Shoot tissue taken approximately 20 cm above the soil surface</tissue>
    </source>
</reference>
<accession>A0A0A9DWH8</accession>
<name>A0A0A9DWH8_ARUDO</name>
<feature type="chain" id="PRO_5002045139" evidence="1">
    <location>
        <begin position="23"/>
        <end position="44"/>
    </location>
</feature>
<sequence length="44" mass="5184">MPGHRWLLRPSHLLTCLVPRLALLHLRSGRRPPPLEQLSERHRS</sequence>